<reference evidence="3 4" key="1">
    <citation type="journal article" date="2016" name="Sci. Rep.">
        <title>Peltaster fructicola genome reveals evolution from an invasive phytopathogen to an ectophytic parasite.</title>
        <authorList>
            <person name="Xu C."/>
            <person name="Chen H."/>
            <person name="Gleason M.L."/>
            <person name="Xu J.R."/>
            <person name="Liu H."/>
            <person name="Zhang R."/>
            <person name="Sun G."/>
        </authorList>
    </citation>
    <scope>NUCLEOTIDE SEQUENCE [LARGE SCALE GENOMIC DNA]</scope>
    <source>
        <strain evidence="3 4">LNHT1506</strain>
    </source>
</reference>
<evidence type="ECO:0000259" key="2">
    <source>
        <dbReference type="SMART" id="SM00717"/>
    </source>
</evidence>
<evidence type="ECO:0000313" key="3">
    <source>
        <dbReference type="EMBL" id="QIW98772.1"/>
    </source>
</evidence>
<protein>
    <recommendedName>
        <fullName evidence="2">Myb-like domain-containing protein</fullName>
    </recommendedName>
</protein>
<evidence type="ECO:0000313" key="4">
    <source>
        <dbReference type="Proteomes" id="UP000503462"/>
    </source>
</evidence>
<dbReference type="CDD" id="cd00167">
    <property type="entry name" value="SANT"/>
    <property type="match status" value="2"/>
</dbReference>
<keyword evidence="4" id="KW-1185">Reference proteome</keyword>
<dbReference type="SMART" id="SM00717">
    <property type="entry name" value="SANT"/>
    <property type="match status" value="2"/>
</dbReference>
<dbReference type="Proteomes" id="UP000503462">
    <property type="component" value="Chromosome 3"/>
</dbReference>
<feature type="domain" description="Myb-like" evidence="2">
    <location>
        <begin position="276"/>
        <end position="326"/>
    </location>
</feature>
<organism evidence="3 4">
    <name type="scientific">Peltaster fructicola</name>
    <dbReference type="NCBI Taxonomy" id="286661"/>
    <lineage>
        <taxon>Eukaryota</taxon>
        <taxon>Fungi</taxon>
        <taxon>Dikarya</taxon>
        <taxon>Ascomycota</taxon>
        <taxon>Pezizomycotina</taxon>
        <taxon>Dothideomycetes</taxon>
        <taxon>Dothideomycetes incertae sedis</taxon>
        <taxon>Peltaster</taxon>
    </lineage>
</organism>
<dbReference type="InterPro" id="IPR001005">
    <property type="entry name" value="SANT/Myb"/>
</dbReference>
<feature type="compositionally biased region" description="Polar residues" evidence="1">
    <location>
        <begin position="188"/>
        <end position="197"/>
    </location>
</feature>
<dbReference type="Pfam" id="PF13921">
    <property type="entry name" value="Myb_DNA-bind_6"/>
    <property type="match status" value="1"/>
</dbReference>
<gene>
    <name evidence="3" type="ORF">AMS68_004290</name>
</gene>
<dbReference type="AlphaFoldDB" id="A0A6H0XVJ8"/>
<name>A0A6H0XVJ8_9PEZI</name>
<dbReference type="InterPro" id="IPR009057">
    <property type="entry name" value="Homeodomain-like_sf"/>
</dbReference>
<evidence type="ECO:0000256" key="1">
    <source>
        <dbReference type="SAM" id="MobiDB-lite"/>
    </source>
</evidence>
<sequence length="349" mass="39064">MSVAATDYHQLLLSGQGFNVAQSTYQIVPPLATIQQRQPSYNLPRHHTPLPLFVTSDMAYIGQALLPTPQGPAYSSAPAHNSYHSYQLQAWSHDIQQQQRSSQPAEATQQQLFEEYTRQQNLQAGSSSPLSSSRASIDRPTQHLQAGMYSQISPTQQHHSPQPEYIIGTQQQQPQQHHHHSLPVQPPSNNIHSSDNGESFREREQGGAPNMVGFQGMPEPAPRPKGPKLKFTGADDALLIELKEGKNLTWKQIADFFPGRSSGTLQVRYCTKLKAKTTVWTDEMVHKLRNALAEYEQDRWRIISSKVGNGFSSSACHDKAVELEIADTGRGFLMREHDDDDDYNSSTQQ</sequence>
<dbReference type="EMBL" id="CP051141">
    <property type="protein sequence ID" value="QIW98772.1"/>
    <property type="molecule type" value="Genomic_DNA"/>
</dbReference>
<accession>A0A6H0XVJ8</accession>
<feature type="domain" description="Myb-like" evidence="2">
    <location>
        <begin position="227"/>
        <end position="275"/>
    </location>
</feature>
<feature type="region of interest" description="Disordered" evidence="1">
    <location>
        <begin position="168"/>
        <end position="224"/>
    </location>
</feature>
<proteinExistence type="predicted"/>
<dbReference type="OrthoDB" id="2143914at2759"/>
<dbReference type="SUPFAM" id="SSF46689">
    <property type="entry name" value="Homeodomain-like"/>
    <property type="match status" value="1"/>
</dbReference>